<reference evidence="3 4" key="1">
    <citation type="submission" date="2020-04" db="EMBL/GenBank/DDBJ databases">
        <authorList>
            <person name="Yoon J."/>
        </authorList>
    </citation>
    <scope>NUCLEOTIDE SEQUENCE [LARGE SCALE GENOMIC DNA]</scope>
    <source>
        <strain evidence="3 4">KMU-115</strain>
    </source>
</reference>
<dbReference type="InterPro" id="IPR008621">
    <property type="entry name" value="Cbb3-typ_cyt_oxidase_comp"/>
</dbReference>
<feature type="region of interest" description="Disordered" evidence="1">
    <location>
        <begin position="47"/>
        <end position="72"/>
    </location>
</feature>
<keyword evidence="4" id="KW-1185">Reference proteome</keyword>
<protein>
    <submittedName>
        <fullName evidence="3">Cbb3-type cytochrome c oxidase subunit 3</fullName>
    </submittedName>
</protein>
<evidence type="ECO:0000313" key="3">
    <source>
        <dbReference type="EMBL" id="NKX43073.1"/>
    </source>
</evidence>
<feature type="transmembrane region" description="Helical" evidence="2">
    <location>
        <begin position="12"/>
        <end position="32"/>
    </location>
</feature>
<name>A0A7X6GWX7_9RHOB</name>
<proteinExistence type="predicted"/>
<organism evidence="3 4">
    <name type="scientific">Roseicyclus persicicus</name>
    <dbReference type="NCBI Taxonomy" id="2650661"/>
    <lineage>
        <taxon>Bacteria</taxon>
        <taxon>Pseudomonadati</taxon>
        <taxon>Pseudomonadota</taxon>
        <taxon>Alphaproteobacteria</taxon>
        <taxon>Rhodobacterales</taxon>
        <taxon>Roseobacteraceae</taxon>
        <taxon>Roseicyclus</taxon>
    </lineage>
</organism>
<dbReference type="CDD" id="cd01324">
    <property type="entry name" value="cbb3_Oxidase_CcoQ"/>
    <property type="match status" value="1"/>
</dbReference>
<dbReference type="Pfam" id="PF05545">
    <property type="entry name" value="FixQ"/>
    <property type="match status" value="1"/>
</dbReference>
<evidence type="ECO:0000256" key="2">
    <source>
        <dbReference type="SAM" id="Phobius"/>
    </source>
</evidence>
<keyword evidence="2" id="KW-0472">Membrane</keyword>
<sequence>MEDTYTIMRVFAGSWGMMFMLLSFLGVILFTLRPGSRQVHRDTANIPFRYDDRPMSDDSAPARTRQTKEARQ</sequence>
<feature type="compositionally biased region" description="Basic and acidic residues" evidence="1">
    <location>
        <begin position="47"/>
        <end position="56"/>
    </location>
</feature>
<dbReference type="Proteomes" id="UP000526408">
    <property type="component" value="Unassembled WGS sequence"/>
</dbReference>
<gene>
    <name evidence="3" type="ORF">HCU73_00590</name>
</gene>
<dbReference type="AlphaFoldDB" id="A0A7X6GWX7"/>
<dbReference type="EMBL" id="JAAZQQ010000001">
    <property type="protein sequence ID" value="NKX43073.1"/>
    <property type="molecule type" value="Genomic_DNA"/>
</dbReference>
<evidence type="ECO:0000256" key="1">
    <source>
        <dbReference type="SAM" id="MobiDB-lite"/>
    </source>
</evidence>
<comment type="caution">
    <text evidence="3">The sequence shown here is derived from an EMBL/GenBank/DDBJ whole genome shotgun (WGS) entry which is preliminary data.</text>
</comment>
<keyword evidence="2" id="KW-1133">Transmembrane helix</keyword>
<accession>A0A7X6GWX7</accession>
<keyword evidence="2" id="KW-0812">Transmembrane</keyword>
<evidence type="ECO:0000313" key="4">
    <source>
        <dbReference type="Proteomes" id="UP000526408"/>
    </source>
</evidence>
<dbReference type="RefSeq" id="WP_168621468.1">
    <property type="nucleotide sequence ID" value="NZ_JAAZQQ010000001.1"/>
</dbReference>